<keyword evidence="3" id="KW-1185">Reference proteome</keyword>
<dbReference type="Pfam" id="PF13472">
    <property type="entry name" value="Lipase_GDSL_2"/>
    <property type="match status" value="1"/>
</dbReference>
<dbReference type="Proteomes" id="UP000053257">
    <property type="component" value="Unassembled WGS sequence"/>
</dbReference>
<accession>A0A0C3NRZ1</accession>
<gene>
    <name evidence="2" type="ORF">PHLGIDRAFT_104992</name>
</gene>
<dbReference type="EMBL" id="KN840487">
    <property type="protein sequence ID" value="KIP07954.1"/>
    <property type="molecule type" value="Genomic_DNA"/>
</dbReference>
<evidence type="ECO:0000313" key="3">
    <source>
        <dbReference type="Proteomes" id="UP000053257"/>
    </source>
</evidence>
<dbReference type="AlphaFoldDB" id="A0A0C3NRZ1"/>
<dbReference type="SUPFAM" id="SSF52266">
    <property type="entry name" value="SGNH hydrolase"/>
    <property type="match status" value="1"/>
</dbReference>
<dbReference type="PANTHER" id="PTHR14209">
    <property type="entry name" value="ISOAMYL ACETATE-HYDROLYZING ESTERASE 1"/>
    <property type="match status" value="1"/>
</dbReference>
<organism evidence="2 3">
    <name type="scientific">Phlebiopsis gigantea (strain 11061_1 CR5-6)</name>
    <name type="common">White-rot fungus</name>
    <name type="synonym">Peniophora gigantea</name>
    <dbReference type="NCBI Taxonomy" id="745531"/>
    <lineage>
        <taxon>Eukaryota</taxon>
        <taxon>Fungi</taxon>
        <taxon>Dikarya</taxon>
        <taxon>Basidiomycota</taxon>
        <taxon>Agaricomycotina</taxon>
        <taxon>Agaricomycetes</taxon>
        <taxon>Polyporales</taxon>
        <taxon>Phanerochaetaceae</taxon>
        <taxon>Phlebiopsis</taxon>
    </lineage>
</organism>
<dbReference type="InterPro" id="IPR036514">
    <property type="entry name" value="SGNH_hydro_sf"/>
</dbReference>
<dbReference type="InterPro" id="IPR013830">
    <property type="entry name" value="SGNH_hydro"/>
</dbReference>
<dbReference type="PANTHER" id="PTHR14209:SF19">
    <property type="entry name" value="ISOAMYL ACETATE-HYDROLYZING ESTERASE 1 HOMOLOG"/>
    <property type="match status" value="1"/>
</dbReference>
<evidence type="ECO:0000259" key="1">
    <source>
        <dbReference type="Pfam" id="PF13472"/>
    </source>
</evidence>
<reference evidence="2 3" key="1">
    <citation type="journal article" date="2014" name="PLoS Genet.">
        <title>Analysis of the Phlebiopsis gigantea genome, transcriptome and secretome provides insight into its pioneer colonization strategies of wood.</title>
        <authorList>
            <person name="Hori C."/>
            <person name="Ishida T."/>
            <person name="Igarashi K."/>
            <person name="Samejima M."/>
            <person name="Suzuki H."/>
            <person name="Master E."/>
            <person name="Ferreira P."/>
            <person name="Ruiz-Duenas F.J."/>
            <person name="Held B."/>
            <person name="Canessa P."/>
            <person name="Larrondo L.F."/>
            <person name="Schmoll M."/>
            <person name="Druzhinina I.S."/>
            <person name="Kubicek C.P."/>
            <person name="Gaskell J.A."/>
            <person name="Kersten P."/>
            <person name="St John F."/>
            <person name="Glasner J."/>
            <person name="Sabat G."/>
            <person name="Splinter BonDurant S."/>
            <person name="Syed K."/>
            <person name="Yadav J."/>
            <person name="Mgbeahuruike A.C."/>
            <person name="Kovalchuk A."/>
            <person name="Asiegbu F.O."/>
            <person name="Lackner G."/>
            <person name="Hoffmeister D."/>
            <person name="Rencoret J."/>
            <person name="Gutierrez A."/>
            <person name="Sun H."/>
            <person name="Lindquist E."/>
            <person name="Barry K."/>
            <person name="Riley R."/>
            <person name="Grigoriev I.V."/>
            <person name="Henrissat B."/>
            <person name="Kues U."/>
            <person name="Berka R.M."/>
            <person name="Martinez A.T."/>
            <person name="Covert S.F."/>
            <person name="Blanchette R.A."/>
            <person name="Cullen D."/>
        </authorList>
    </citation>
    <scope>NUCLEOTIDE SEQUENCE [LARGE SCALE GENOMIC DNA]</scope>
    <source>
        <strain evidence="2 3">11061_1 CR5-6</strain>
    </source>
</reference>
<dbReference type="Gene3D" id="3.40.50.1110">
    <property type="entry name" value="SGNH hydrolase"/>
    <property type="match status" value="1"/>
</dbReference>
<evidence type="ECO:0000313" key="2">
    <source>
        <dbReference type="EMBL" id="KIP07954.1"/>
    </source>
</evidence>
<dbReference type="OrthoDB" id="671439at2759"/>
<name>A0A0C3NRZ1_PHLG1</name>
<feature type="domain" description="SGNH hydrolase-type esterase" evidence="1">
    <location>
        <begin position="11"/>
        <end position="211"/>
    </location>
</feature>
<proteinExistence type="predicted"/>
<dbReference type="InterPro" id="IPR045136">
    <property type="entry name" value="Iah1-like"/>
</dbReference>
<dbReference type="CDD" id="cd01838">
    <property type="entry name" value="Isoamyl_acetate_hydrolase_like"/>
    <property type="match status" value="1"/>
</dbReference>
<sequence>MNAPVQDTIMLLGDSLTQGASVPYGFAQRLSYVYNRKLDVVNRGFSGYNTEWSLPVFRQCLAKRTGSDADLQFPKVQLLTIWFGANDACIPPSPQHVPLSRFTELVTEIVRTIKSPTSPYHAPWTRIIILTAPPVNTYQRGADLAARDPPRALDRLFEVTKQYAVAAREVGETEGVPVVDVWTMLWEACGKEERKLARYLYDGLHVNEEAYGLIYDAIMRTINANWPEFMPDRLPMVFPPWAEIGFENPQLEKRALFHDASS</sequence>
<protein>
    <recommendedName>
        <fullName evidence="1">SGNH hydrolase-type esterase domain-containing protein</fullName>
    </recommendedName>
</protein>
<dbReference type="STRING" id="745531.A0A0C3NRZ1"/>
<dbReference type="HOGENOM" id="CLU_051989_0_0_1"/>